<evidence type="ECO:0000313" key="1">
    <source>
        <dbReference type="EMBL" id="KAK1120410.1"/>
    </source>
</evidence>
<dbReference type="Proteomes" id="UP001177670">
    <property type="component" value="Unassembled WGS sequence"/>
</dbReference>
<dbReference type="EMBL" id="JAHYIQ010000031">
    <property type="protein sequence ID" value="KAK1120410.1"/>
    <property type="molecule type" value="Genomic_DNA"/>
</dbReference>
<evidence type="ECO:0000313" key="2">
    <source>
        <dbReference type="Proteomes" id="UP001177670"/>
    </source>
</evidence>
<protein>
    <submittedName>
        <fullName evidence="1">Uncharacterized protein</fullName>
    </submittedName>
</protein>
<sequence>MARVFSLENTFLKKDLRICYLKIEEVRGRTVDHSSIVRSGENYASKLSFDHPDRGPENRKASVASFVYSTERFQVHGGERQDGIDNLTEIDYSAVAWSLSLEKGLNLATNLGGKYHREIASITRHETETAIARMFHTVILYQNFCSSIDLNLRPVTSIQAFAISFEIRLFVT</sequence>
<comment type="caution">
    <text evidence="1">The sequence shown here is derived from an EMBL/GenBank/DDBJ whole genome shotgun (WGS) entry which is preliminary data.</text>
</comment>
<keyword evidence="2" id="KW-1185">Reference proteome</keyword>
<proteinExistence type="predicted"/>
<gene>
    <name evidence="1" type="ORF">K0M31_012391</name>
</gene>
<reference evidence="1" key="1">
    <citation type="submission" date="2021-10" db="EMBL/GenBank/DDBJ databases">
        <title>Melipona bicolor Genome sequencing and assembly.</title>
        <authorList>
            <person name="Araujo N.S."/>
            <person name="Arias M.C."/>
        </authorList>
    </citation>
    <scope>NUCLEOTIDE SEQUENCE</scope>
    <source>
        <strain evidence="1">USP_2M_L1-L4_2017</strain>
        <tissue evidence="1">Whole body</tissue>
    </source>
</reference>
<dbReference type="AlphaFoldDB" id="A0AA40KHD5"/>
<name>A0AA40KHD5_9HYME</name>
<accession>A0AA40KHD5</accession>
<organism evidence="1 2">
    <name type="scientific">Melipona bicolor</name>
    <dbReference type="NCBI Taxonomy" id="60889"/>
    <lineage>
        <taxon>Eukaryota</taxon>
        <taxon>Metazoa</taxon>
        <taxon>Ecdysozoa</taxon>
        <taxon>Arthropoda</taxon>
        <taxon>Hexapoda</taxon>
        <taxon>Insecta</taxon>
        <taxon>Pterygota</taxon>
        <taxon>Neoptera</taxon>
        <taxon>Endopterygota</taxon>
        <taxon>Hymenoptera</taxon>
        <taxon>Apocrita</taxon>
        <taxon>Aculeata</taxon>
        <taxon>Apoidea</taxon>
        <taxon>Anthophila</taxon>
        <taxon>Apidae</taxon>
        <taxon>Melipona</taxon>
    </lineage>
</organism>